<dbReference type="Gene3D" id="2.60.120.620">
    <property type="entry name" value="q2cbj1_9rhob like domain"/>
    <property type="match status" value="1"/>
</dbReference>
<keyword evidence="2" id="KW-1185">Reference proteome</keyword>
<evidence type="ECO:0000313" key="1">
    <source>
        <dbReference type="EMBL" id="KAH3665350.1"/>
    </source>
</evidence>
<dbReference type="EMBL" id="JAEUBD010001178">
    <property type="protein sequence ID" value="KAH3665350.1"/>
    <property type="molecule type" value="Genomic_DNA"/>
</dbReference>
<dbReference type="InterPro" id="IPR008775">
    <property type="entry name" value="Phytyl_CoA_dOase-like"/>
</dbReference>
<evidence type="ECO:0000313" key="2">
    <source>
        <dbReference type="Proteomes" id="UP000788993"/>
    </source>
</evidence>
<gene>
    <name evidence="1" type="ORF">OGATHE_004166</name>
</gene>
<reference evidence="1" key="2">
    <citation type="submission" date="2021-01" db="EMBL/GenBank/DDBJ databases">
        <authorList>
            <person name="Schikora-Tamarit M.A."/>
        </authorList>
    </citation>
    <scope>NUCLEOTIDE SEQUENCE</scope>
    <source>
        <strain evidence="1">NCAIM Y.01608</strain>
    </source>
</reference>
<comment type="caution">
    <text evidence="1">The sequence shown here is derived from an EMBL/GenBank/DDBJ whole genome shotgun (WGS) entry which is preliminary data.</text>
</comment>
<sequence>MSATETVTTFTLEPTSTKSVRTYKDAPGIVVTKTKSVPNELIEAASATLYLHPHGDWRDQLIRDGYAVIKAAIPKQKAREYQQKAFGWMKSFGNDRLDFLDPETWKKENLPPVDVNINVYNCYGVTHEKFMWDARMEPGVLGAFEKLWNTDQLLASFDGLNVTLPNRKDAQRKSPWPHFDQSPYKAGLHCVQGIISLSDHGPEDGGLVVYKGSHNLFNEFFSTQIRKEDWDEFNYYQLSDEQLQWFLDHGCEEVKVNCEAGDLVVWDSRTCHWGMEPTEKSNTVRTVIYSCFTPAKFASEEALSKKKELFENFSGTTHWPHADLTAVRNPTHTNVERTGPLEKPVMTDKLLKLAGAKPY</sequence>
<name>A0A9P8P5D1_9ASCO</name>
<dbReference type="Proteomes" id="UP000788993">
    <property type="component" value="Unassembled WGS sequence"/>
</dbReference>
<reference evidence="1" key="1">
    <citation type="journal article" date="2021" name="Open Biol.">
        <title>Shared evolutionary footprints suggest mitochondrial oxidative damage underlies multiple complex I losses in fungi.</title>
        <authorList>
            <person name="Schikora-Tamarit M.A."/>
            <person name="Marcet-Houben M."/>
            <person name="Nosek J."/>
            <person name="Gabaldon T."/>
        </authorList>
    </citation>
    <scope>NUCLEOTIDE SEQUENCE</scope>
    <source>
        <strain evidence="1">NCAIM Y.01608</strain>
    </source>
</reference>
<protein>
    <recommendedName>
        <fullName evidence="3">Phytanoyl-CoA dioxygenase</fullName>
    </recommendedName>
</protein>
<proteinExistence type="predicted"/>
<dbReference type="PANTHER" id="PTHR31630">
    <property type="entry name" value="PHYTANOYL-COA DIOXYGENASE-RELATED-RELATED"/>
    <property type="match status" value="1"/>
</dbReference>
<dbReference type="SUPFAM" id="SSF51197">
    <property type="entry name" value="Clavaminate synthase-like"/>
    <property type="match status" value="1"/>
</dbReference>
<evidence type="ECO:0008006" key="3">
    <source>
        <dbReference type="Google" id="ProtNLM"/>
    </source>
</evidence>
<dbReference type="Pfam" id="PF05721">
    <property type="entry name" value="PhyH"/>
    <property type="match status" value="1"/>
</dbReference>
<organism evidence="1 2">
    <name type="scientific">Ogataea polymorpha</name>
    <dbReference type="NCBI Taxonomy" id="460523"/>
    <lineage>
        <taxon>Eukaryota</taxon>
        <taxon>Fungi</taxon>
        <taxon>Dikarya</taxon>
        <taxon>Ascomycota</taxon>
        <taxon>Saccharomycotina</taxon>
        <taxon>Pichiomycetes</taxon>
        <taxon>Pichiales</taxon>
        <taxon>Pichiaceae</taxon>
        <taxon>Ogataea</taxon>
    </lineage>
</organism>
<dbReference type="PANTHER" id="PTHR31630:SF6">
    <property type="entry name" value="PHYTANOYL-COA DIOXYGENASE-RELATED"/>
    <property type="match status" value="1"/>
</dbReference>
<dbReference type="AlphaFoldDB" id="A0A9P8P5D1"/>
<accession>A0A9P8P5D1</accession>